<sequence>MRNGNRTVLILNNEEPLIKESKTRRAGGGYPAAGRIESPNFPQKSAQGGSVEGSWAVWENFSNAASRSTQQSGYAKPVPHEGRLDSESYAGMI</sequence>
<gene>
    <name evidence="2" type="ORF">ECPE_LOCUS9574</name>
</gene>
<proteinExistence type="predicted"/>
<protein>
    <submittedName>
        <fullName evidence="2 4">Uncharacterized protein</fullName>
    </submittedName>
</protein>
<dbReference type="EMBL" id="UZAN01047628">
    <property type="protein sequence ID" value="VDP85608.1"/>
    <property type="molecule type" value="Genomic_DNA"/>
</dbReference>
<keyword evidence="3" id="KW-1185">Reference proteome</keyword>
<evidence type="ECO:0000313" key="2">
    <source>
        <dbReference type="EMBL" id="VDP85608.1"/>
    </source>
</evidence>
<reference evidence="2 3" key="2">
    <citation type="submission" date="2018-11" db="EMBL/GenBank/DDBJ databases">
        <authorList>
            <consortium name="Pathogen Informatics"/>
        </authorList>
    </citation>
    <scope>NUCLEOTIDE SEQUENCE [LARGE SCALE GENOMIC DNA]</scope>
    <source>
        <strain evidence="2 3">Egypt</strain>
    </source>
</reference>
<organism evidence="4">
    <name type="scientific">Echinostoma caproni</name>
    <dbReference type="NCBI Taxonomy" id="27848"/>
    <lineage>
        <taxon>Eukaryota</taxon>
        <taxon>Metazoa</taxon>
        <taxon>Spiralia</taxon>
        <taxon>Lophotrochozoa</taxon>
        <taxon>Platyhelminthes</taxon>
        <taxon>Trematoda</taxon>
        <taxon>Digenea</taxon>
        <taxon>Plagiorchiida</taxon>
        <taxon>Echinostomata</taxon>
        <taxon>Echinostomatoidea</taxon>
        <taxon>Echinostomatidae</taxon>
        <taxon>Echinostoma</taxon>
    </lineage>
</organism>
<dbReference type="WBParaSite" id="ECPE_0000960401-mRNA-1">
    <property type="protein sequence ID" value="ECPE_0000960401-mRNA-1"/>
    <property type="gene ID" value="ECPE_0000960401"/>
</dbReference>
<reference evidence="4" key="1">
    <citation type="submission" date="2016-06" db="UniProtKB">
        <authorList>
            <consortium name="WormBaseParasite"/>
        </authorList>
    </citation>
    <scope>IDENTIFICATION</scope>
</reference>
<evidence type="ECO:0000256" key="1">
    <source>
        <dbReference type="SAM" id="MobiDB-lite"/>
    </source>
</evidence>
<accession>A0A183ARI9</accession>
<evidence type="ECO:0000313" key="3">
    <source>
        <dbReference type="Proteomes" id="UP000272942"/>
    </source>
</evidence>
<evidence type="ECO:0000313" key="4">
    <source>
        <dbReference type="WBParaSite" id="ECPE_0000960401-mRNA-1"/>
    </source>
</evidence>
<name>A0A183ARI9_9TREM</name>
<feature type="region of interest" description="Disordered" evidence="1">
    <location>
        <begin position="66"/>
        <end position="93"/>
    </location>
</feature>
<dbReference type="Proteomes" id="UP000272942">
    <property type="component" value="Unassembled WGS sequence"/>
</dbReference>
<feature type="region of interest" description="Disordered" evidence="1">
    <location>
        <begin position="21"/>
        <end position="49"/>
    </location>
</feature>
<dbReference type="AlphaFoldDB" id="A0A183ARI9"/>